<keyword evidence="2" id="KW-1185">Reference proteome</keyword>
<keyword evidence="1" id="KW-0808">Transferase</keyword>
<dbReference type="OrthoDB" id="443682at2759"/>
<evidence type="ECO:0000313" key="1">
    <source>
        <dbReference type="EMBL" id="KAF0478011.1"/>
    </source>
</evidence>
<evidence type="ECO:0000313" key="2">
    <source>
        <dbReference type="Proteomes" id="UP000439903"/>
    </source>
</evidence>
<dbReference type="AlphaFoldDB" id="A0A8H4AC79"/>
<dbReference type="Proteomes" id="UP000439903">
    <property type="component" value="Unassembled WGS sequence"/>
</dbReference>
<accession>A0A8H4AC79</accession>
<proteinExistence type="predicted"/>
<comment type="caution">
    <text evidence="1">The sequence shown here is derived from an EMBL/GenBank/DDBJ whole genome shotgun (WGS) entry which is preliminary data.</text>
</comment>
<name>A0A8H4AC79_GIGMA</name>
<keyword evidence="1" id="KW-0418">Kinase</keyword>
<gene>
    <name evidence="1" type="ORF">F8M41_024114</name>
</gene>
<reference evidence="1 2" key="1">
    <citation type="journal article" date="2019" name="Environ. Microbiol.">
        <title>At the nexus of three kingdoms: the genome of the mycorrhizal fungus Gigaspora margarita provides insights into plant, endobacterial and fungal interactions.</title>
        <authorList>
            <person name="Venice F."/>
            <person name="Ghignone S."/>
            <person name="Salvioli di Fossalunga A."/>
            <person name="Amselem J."/>
            <person name="Novero M."/>
            <person name="Xianan X."/>
            <person name="Sedzielewska Toro K."/>
            <person name="Morin E."/>
            <person name="Lipzen A."/>
            <person name="Grigoriev I.V."/>
            <person name="Henrissat B."/>
            <person name="Martin F.M."/>
            <person name="Bonfante P."/>
        </authorList>
    </citation>
    <scope>NUCLEOTIDE SEQUENCE [LARGE SCALE GENOMIC DNA]</scope>
    <source>
        <strain evidence="1 2">BEG34</strain>
    </source>
</reference>
<sequence>MYSFNSIFSNAWKRLCDNNGISYSEKNIQTLVDLITEQAYNTKIHDAKILQRIDIFFVKLGQSEAIKSLLTDYLDTESTAVWDWNLPISLVDRYRRDARYFKVMDSVEDFKMISQFIVEGLDQMLREEYIRAISYFYKALELETSWLMSVTFSTDFIFVYVDKLRRTNFIISYVKICLNILNDDALRRAKNNELFEQAIQDATFVLRTFVAFVKNISSDILFNKFLQEWMSIQASVNKIHEKMLSELIKKYFSVIESKDANGLNLPFEYLDHIIAVDNEKTLYERYDRLICKCKEVFKAYNPPDPLN</sequence>
<protein>
    <submittedName>
        <fullName evidence="1">Kinase-like protein</fullName>
    </submittedName>
</protein>
<organism evidence="1 2">
    <name type="scientific">Gigaspora margarita</name>
    <dbReference type="NCBI Taxonomy" id="4874"/>
    <lineage>
        <taxon>Eukaryota</taxon>
        <taxon>Fungi</taxon>
        <taxon>Fungi incertae sedis</taxon>
        <taxon>Mucoromycota</taxon>
        <taxon>Glomeromycotina</taxon>
        <taxon>Glomeromycetes</taxon>
        <taxon>Diversisporales</taxon>
        <taxon>Gigasporaceae</taxon>
        <taxon>Gigaspora</taxon>
    </lineage>
</organism>
<dbReference type="GO" id="GO:0016301">
    <property type="term" value="F:kinase activity"/>
    <property type="evidence" value="ECO:0007669"/>
    <property type="project" value="UniProtKB-KW"/>
</dbReference>
<dbReference type="EMBL" id="WTPW01000810">
    <property type="protein sequence ID" value="KAF0478011.1"/>
    <property type="molecule type" value="Genomic_DNA"/>
</dbReference>